<feature type="region of interest" description="Disordered" evidence="1">
    <location>
        <begin position="86"/>
        <end position="116"/>
    </location>
</feature>
<keyword evidence="3" id="KW-1185">Reference proteome</keyword>
<accession>A0A8J5M8J4</accession>
<name>A0A8J5M8J4_9STRA</name>
<comment type="caution">
    <text evidence="2">The sequence shown here is derived from an EMBL/GenBank/DDBJ whole genome shotgun (WGS) entry which is preliminary data.</text>
</comment>
<sequence>MALNIYADAACDYLRLIIKLNNTYVQYFNEEYCDESRLLKPVILATHSNIVIHDSTLDPTILNTDNCDENNNRWKYYNLTSPYISMSSGSSASGDSGSNNNSTTGQQRESDSYRWF</sequence>
<gene>
    <name evidence="2" type="ORF">JG688_00002696</name>
</gene>
<evidence type="ECO:0000313" key="2">
    <source>
        <dbReference type="EMBL" id="KAG6975140.1"/>
    </source>
</evidence>
<dbReference type="Proteomes" id="UP000709295">
    <property type="component" value="Unassembled WGS sequence"/>
</dbReference>
<evidence type="ECO:0000256" key="1">
    <source>
        <dbReference type="SAM" id="MobiDB-lite"/>
    </source>
</evidence>
<organism evidence="2 3">
    <name type="scientific">Phytophthora aleatoria</name>
    <dbReference type="NCBI Taxonomy" id="2496075"/>
    <lineage>
        <taxon>Eukaryota</taxon>
        <taxon>Sar</taxon>
        <taxon>Stramenopiles</taxon>
        <taxon>Oomycota</taxon>
        <taxon>Peronosporomycetes</taxon>
        <taxon>Peronosporales</taxon>
        <taxon>Peronosporaceae</taxon>
        <taxon>Phytophthora</taxon>
    </lineage>
</organism>
<reference evidence="2" key="1">
    <citation type="submission" date="2021-01" db="EMBL/GenBank/DDBJ databases">
        <title>Phytophthora aleatoria, a newly-described species from Pinus radiata is distinct from Phytophthora cactorum isolates based on comparative genomics.</title>
        <authorList>
            <person name="Mcdougal R."/>
            <person name="Panda P."/>
            <person name="Williams N."/>
            <person name="Studholme D.J."/>
        </authorList>
    </citation>
    <scope>NUCLEOTIDE SEQUENCE</scope>
    <source>
        <strain evidence="2">NZFS 4037</strain>
    </source>
</reference>
<proteinExistence type="predicted"/>
<protein>
    <submittedName>
        <fullName evidence="2">Uncharacterized protein</fullName>
    </submittedName>
</protein>
<feature type="compositionally biased region" description="Low complexity" evidence="1">
    <location>
        <begin position="86"/>
        <end position="102"/>
    </location>
</feature>
<dbReference type="AlphaFoldDB" id="A0A8J5M8J4"/>
<evidence type="ECO:0000313" key="3">
    <source>
        <dbReference type="Proteomes" id="UP000709295"/>
    </source>
</evidence>
<dbReference type="EMBL" id="JAENGY010000074">
    <property type="protein sequence ID" value="KAG6975140.1"/>
    <property type="molecule type" value="Genomic_DNA"/>
</dbReference>